<keyword evidence="2 5" id="KW-0479">Metal-binding</keyword>
<keyword evidence="3 6" id="KW-0560">Oxidoreductase</keyword>
<proteinExistence type="inferred from homology"/>
<dbReference type="EMBL" id="LT795056">
    <property type="protein sequence ID" value="SJX61814.1"/>
    <property type="molecule type" value="Genomic_DNA"/>
</dbReference>
<dbReference type="InterPro" id="IPR017972">
    <property type="entry name" value="Cyt_P450_CS"/>
</dbReference>
<dbReference type="PRINTS" id="PR00385">
    <property type="entry name" value="P450"/>
</dbReference>
<name>A0A2N8U9V7_9BASI</name>
<evidence type="ECO:0000256" key="3">
    <source>
        <dbReference type="ARBA" id="ARBA00023002"/>
    </source>
</evidence>
<keyword evidence="6" id="KW-0503">Monooxygenase</keyword>
<evidence type="ECO:0000313" key="8">
    <source>
        <dbReference type="Proteomes" id="UP000239563"/>
    </source>
</evidence>
<dbReference type="Gene3D" id="1.10.630.10">
    <property type="entry name" value="Cytochrome P450"/>
    <property type="match status" value="1"/>
</dbReference>
<dbReference type="InterPro" id="IPR036396">
    <property type="entry name" value="Cyt_P450_sf"/>
</dbReference>
<gene>
    <name evidence="7" type="ORF">SRS1_12798</name>
</gene>
<dbReference type="PROSITE" id="PS00086">
    <property type="entry name" value="CYTOCHROME_P450"/>
    <property type="match status" value="1"/>
</dbReference>
<evidence type="ECO:0000313" key="7">
    <source>
        <dbReference type="EMBL" id="SJX61814.1"/>
    </source>
</evidence>
<evidence type="ECO:0000256" key="1">
    <source>
        <dbReference type="ARBA" id="ARBA00010617"/>
    </source>
</evidence>
<evidence type="ECO:0000256" key="2">
    <source>
        <dbReference type="ARBA" id="ARBA00022723"/>
    </source>
</evidence>
<dbReference type="Pfam" id="PF00067">
    <property type="entry name" value="p450"/>
    <property type="match status" value="1"/>
</dbReference>
<dbReference type="InterPro" id="IPR001128">
    <property type="entry name" value="Cyt_P450"/>
</dbReference>
<comment type="similarity">
    <text evidence="1 6">Belongs to the cytochrome P450 family.</text>
</comment>
<organism evidence="7 8">
    <name type="scientific">Sporisorium reilianum f. sp. reilianum</name>
    <dbReference type="NCBI Taxonomy" id="72559"/>
    <lineage>
        <taxon>Eukaryota</taxon>
        <taxon>Fungi</taxon>
        <taxon>Dikarya</taxon>
        <taxon>Basidiomycota</taxon>
        <taxon>Ustilaginomycotina</taxon>
        <taxon>Ustilaginomycetes</taxon>
        <taxon>Ustilaginales</taxon>
        <taxon>Ustilaginaceae</taxon>
        <taxon>Sporisorium</taxon>
    </lineage>
</organism>
<dbReference type="GO" id="GO:0005506">
    <property type="term" value="F:iron ion binding"/>
    <property type="evidence" value="ECO:0007669"/>
    <property type="project" value="InterPro"/>
</dbReference>
<keyword evidence="4 5" id="KW-0408">Iron</keyword>
<protein>
    <submittedName>
        <fullName evidence="7">Related to Cytochrome P450</fullName>
    </submittedName>
</protein>
<accession>A0A2N8U9V7</accession>
<keyword evidence="5 6" id="KW-0349">Heme</keyword>
<dbReference type="AlphaFoldDB" id="A0A2N8U9V7"/>
<comment type="cofactor">
    <cofactor evidence="5">
        <name>heme</name>
        <dbReference type="ChEBI" id="CHEBI:30413"/>
    </cofactor>
</comment>
<dbReference type="PRINTS" id="PR00463">
    <property type="entry name" value="EP450I"/>
</dbReference>
<dbReference type="InterPro" id="IPR002401">
    <property type="entry name" value="Cyt_P450_E_grp-I"/>
</dbReference>
<evidence type="ECO:0000256" key="4">
    <source>
        <dbReference type="ARBA" id="ARBA00023004"/>
    </source>
</evidence>
<feature type="binding site" description="axial binding residue" evidence="5">
    <location>
        <position position="520"/>
    </location>
    <ligand>
        <name>heme</name>
        <dbReference type="ChEBI" id="CHEBI:30413"/>
    </ligand>
    <ligandPart>
        <name>Fe</name>
        <dbReference type="ChEBI" id="CHEBI:18248"/>
    </ligandPart>
</feature>
<evidence type="ECO:0000256" key="6">
    <source>
        <dbReference type="RuleBase" id="RU000461"/>
    </source>
</evidence>
<sequence length="582" mass="65869">MPAFSAFSSASAASSVGKHIQLRAENAYVQRVVDATNAVLERFGLALPVLALTLLVLTIKYHNRALFAKPPRKELAYPPAWPLVGHTLAALRNTESVLDWFLSMARRHPVGFSVSIAGSGVGQMHVVHRPEYIEYVQKTNFENFEKGLGFKKRFADLLGQNGIFNSDGHVWKAQRKMASHIFSVYQFRTWVQTVVHRELDSVVGILDALTDGKSRNDTATLLLPDLFYRYTLSSFGKMAFGCDIDCLSADPSCLNHEVEFSSAFDFVQMVLDKRFRMPMWQLVERFSSEGRKNAKMVKKINQFSSKIIDERLREREAGVQKEKKTSDGKEGKDLLDLFMDVTTDRDDLISVVLNFIIAGRDTTAQGLSWLFYELMRSPQYVEEIRAEIRKVLGDEDGSIRKLDYDTAKDLVFTQACFNEAIRLHPPVPKNGKRAIKDDVIVPQGPTAVGLPPIKIYAGEMLSWSDWVIARNPDVWGEDCCEFRPTRFLETVENADGTQSRTLKNYGQWKFHVFNGGPRLCLGMTLANYEALSMVAAVMDRYEFGWATEAQGQKADWPLKYLPSVTHPSQMYTATVVRRDEAR</sequence>
<dbReference type="PANTHER" id="PTHR24296">
    <property type="entry name" value="CYTOCHROME P450"/>
    <property type="match status" value="1"/>
</dbReference>
<dbReference type="GO" id="GO:0016705">
    <property type="term" value="F:oxidoreductase activity, acting on paired donors, with incorporation or reduction of molecular oxygen"/>
    <property type="evidence" value="ECO:0007669"/>
    <property type="project" value="InterPro"/>
</dbReference>
<evidence type="ECO:0000256" key="5">
    <source>
        <dbReference type="PIRSR" id="PIRSR602401-1"/>
    </source>
</evidence>
<dbReference type="GO" id="GO:0004497">
    <property type="term" value="F:monooxygenase activity"/>
    <property type="evidence" value="ECO:0007669"/>
    <property type="project" value="UniProtKB-KW"/>
</dbReference>
<reference evidence="7 8" key="1">
    <citation type="submission" date="2017-02" db="EMBL/GenBank/DDBJ databases">
        <authorList>
            <person name="Peterson S.W."/>
        </authorList>
    </citation>
    <scope>NUCLEOTIDE SEQUENCE [LARGE SCALE GENOMIC DNA]</scope>
    <source>
        <strain evidence="7 8">SRS1_H2-8</strain>
    </source>
</reference>
<dbReference type="Proteomes" id="UP000239563">
    <property type="component" value="Chromosome III"/>
</dbReference>
<dbReference type="GO" id="GO:0006629">
    <property type="term" value="P:lipid metabolic process"/>
    <property type="evidence" value="ECO:0007669"/>
    <property type="project" value="UniProtKB-ARBA"/>
</dbReference>
<dbReference type="GO" id="GO:0020037">
    <property type="term" value="F:heme binding"/>
    <property type="evidence" value="ECO:0007669"/>
    <property type="project" value="InterPro"/>
</dbReference>
<dbReference type="SUPFAM" id="SSF48264">
    <property type="entry name" value="Cytochrome P450"/>
    <property type="match status" value="1"/>
</dbReference>